<dbReference type="Gene3D" id="3.30.70.3170">
    <property type="match status" value="1"/>
</dbReference>
<dbReference type="InterPro" id="IPR014721">
    <property type="entry name" value="Ribsml_uS5_D2-typ_fold_subgr"/>
</dbReference>
<evidence type="ECO:0000259" key="7">
    <source>
        <dbReference type="Pfam" id="PF10509"/>
    </source>
</evidence>
<dbReference type="Pfam" id="PF10509">
    <property type="entry name" value="GalKase_gal_bdg"/>
    <property type="match status" value="1"/>
</dbReference>
<evidence type="ECO:0000256" key="3">
    <source>
        <dbReference type="ARBA" id="ARBA00022840"/>
    </source>
</evidence>
<evidence type="ECO:0000259" key="6">
    <source>
        <dbReference type="Pfam" id="PF08544"/>
    </source>
</evidence>
<dbReference type="PIRSF" id="PIRSF000530">
    <property type="entry name" value="Galactokinase"/>
    <property type="match status" value="1"/>
</dbReference>
<evidence type="ECO:0000259" key="5">
    <source>
        <dbReference type="Pfam" id="PF00288"/>
    </source>
</evidence>
<sequence length="533" mass="57602">MAAEKREREALIQRKATLYGRAVTAYVAAFPDLLHAPLTIVRCPARVNLRGMHIDSHGGGCNALAIPMETLLLFHPHRAGTPEEHTFVIKNANPAFPEVVIDSTRLQRDSGWSRYLVGVLEGLTEQHNQGRPLRGFSGLITSDVPTGAGISSSHSLVLAFMSGCLLANPEIIEMARTAEGKAGAVTGLADQGHILHTCFYQNDHSAIRPAYAPFPPGHVVVVVDSLKARNLSGKEAANYAVPRFAYSVALGLFTEVMRRAGYGEELVQRIDRLSRISPEELGEPAGTAAIYRLLLQIPARITTHELVTQFPSLREVAEKAEQTYLCKLRPEMKPSHLELRGPLLFGIAECARAREFFRLLHVCASASTPSQRDQALLDMGRVMTIGHMGDSPKYADEHPISDAYLQGLVDKLEADPADPSAQLYAQPGAFNASVPEMDELQRILCAHGALGASLTGAGMGGVVVGIVRADRVAALKAAVEAEYHGPRRSSNDGAEGEDNSDPRRETFFVCVPISGVGALELPSEDHSPEERPA</sequence>
<evidence type="ECO:0000256" key="4">
    <source>
        <dbReference type="SAM" id="MobiDB-lite"/>
    </source>
</evidence>
<dbReference type="GO" id="GO:0004335">
    <property type="term" value="F:galactokinase activity"/>
    <property type="evidence" value="ECO:0007669"/>
    <property type="project" value="InterPro"/>
</dbReference>
<keyword evidence="2" id="KW-0547">Nucleotide-binding</keyword>
<accession>L8GMW4</accession>
<reference evidence="8 9" key="1">
    <citation type="journal article" date="2013" name="Genome Biol.">
        <title>Genome of Acanthamoeba castellanii highlights extensive lateral gene transfer and early evolution of tyrosine kinase signaling.</title>
        <authorList>
            <person name="Clarke M."/>
            <person name="Lohan A.J."/>
            <person name="Liu B."/>
            <person name="Lagkouvardos I."/>
            <person name="Roy S."/>
            <person name="Zafar N."/>
            <person name="Bertelli C."/>
            <person name="Schilde C."/>
            <person name="Kianianmomeni A."/>
            <person name="Burglin T.R."/>
            <person name="Frech C."/>
            <person name="Turcotte B."/>
            <person name="Kopec K.O."/>
            <person name="Synnott J.M."/>
            <person name="Choo C."/>
            <person name="Paponov I."/>
            <person name="Finkler A."/>
            <person name="Soon Heng Tan C."/>
            <person name="Hutchins A.P."/>
            <person name="Weinmeier T."/>
            <person name="Rattei T."/>
            <person name="Chu J.S."/>
            <person name="Gimenez G."/>
            <person name="Irimia M."/>
            <person name="Rigden D.J."/>
            <person name="Fitzpatrick D.A."/>
            <person name="Lorenzo-Morales J."/>
            <person name="Bateman A."/>
            <person name="Chiu C.H."/>
            <person name="Tang P."/>
            <person name="Hegemann P."/>
            <person name="Fromm H."/>
            <person name="Raoult D."/>
            <person name="Greub G."/>
            <person name="Miranda-Saavedra D."/>
            <person name="Chen N."/>
            <person name="Nash P."/>
            <person name="Ginger M.L."/>
            <person name="Horn M."/>
            <person name="Schaap P."/>
            <person name="Caler L."/>
            <person name="Loftus B."/>
        </authorList>
    </citation>
    <scope>NUCLEOTIDE SEQUENCE [LARGE SCALE GENOMIC DNA]</scope>
    <source>
        <strain evidence="8 9">Neff</strain>
    </source>
</reference>
<comment type="similarity">
    <text evidence="1">Belongs to the GHMP kinase family. GalK subfamily.</text>
</comment>
<dbReference type="InterPro" id="IPR000705">
    <property type="entry name" value="Galactokinase"/>
</dbReference>
<dbReference type="InterPro" id="IPR019539">
    <property type="entry name" value="GalKase_N"/>
</dbReference>
<dbReference type="PRINTS" id="PR00959">
    <property type="entry name" value="MEVGALKINASE"/>
</dbReference>
<dbReference type="InterPro" id="IPR006206">
    <property type="entry name" value="Mevalonate/galactokinase"/>
</dbReference>
<dbReference type="PRINTS" id="PR00473">
    <property type="entry name" value="GALCTOKINASE"/>
</dbReference>
<feature type="domain" description="GHMP kinase C-terminal" evidence="6">
    <location>
        <begin position="426"/>
        <end position="484"/>
    </location>
</feature>
<dbReference type="OrthoDB" id="275179at2759"/>
<proteinExistence type="inferred from homology"/>
<dbReference type="RefSeq" id="XP_004336340.1">
    <property type="nucleotide sequence ID" value="XM_004336292.1"/>
</dbReference>
<gene>
    <name evidence="8" type="ORF">ACA1_107480</name>
</gene>
<dbReference type="GO" id="GO:0005524">
    <property type="term" value="F:ATP binding"/>
    <property type="evidence" value="ECO:0007669"/>
    <property type="project" value="UniProtKB-KW"/>
</dbReference>
<organism evidence="8 9">
    <name type="scientific">Acanthamoeba castellanii (strain ATCC 30010 / Neff)</name>
    <dbReference type="NCBI Taxonomy" id="1257118"/>
    <lineage>
        <taxon>Eukaryota</taxon>
        <taxon>Amoebozoa</taxon>
        <taxon>Discosea</taxon>
        <taxon>Longamoebia</taxon>
        <taxon>Centramoebida</taxon>
        <taxon>Acanthamoebidae</taxon>
        <taxon>Acanthamoeba</taxon>
    </lineage>
</organism>
<dbReference type="EMBL" id="KB008060">
    <property type="protein sequence ID" value="ELR14327.1"/>
    <property type="molecule type" value="Genomic_DNA"/>
</dbReference>
<evidence type="ECO:0000313" key="9">
    <source>
        <dbReference type="Proteomes" id="UP000011083"/>
    </source>
</evidence>
<dbReference type="GO" id="GO:0006012">
    <property type="term" value="P:galactose metabolic process"/>
    <property type="evidence" value="ECO:0007669"/>
    <property type="project" value="InterPro"/>
</dbReference>
<dbReference type="Proteomes" id="UP000011083">
    <property type="component" value="Unassembled WGS sequence"/>
</dbReference>
<dbReference type="Pfam" id="PF00288">
    <property type="entry name" value="GHMP_kinases_N"/>
    <property type="match status" value="1"/>
</dbReference>
<evidence type="ECO:0000256" key="1">
    <source>
        <dbReference type="ARBA" id="ARBA00006566"/>
    </source>
</evidence>
<feature type="domain" description="GHMP kinase N-terminal" evidence="5">
    <location>
        <begin position="115"/>
        <end position="191"/>
    </location>
</feature>
<protein>
    <submittedName>
        <fullName evidence="8">Kinase, putative</fullName>
    </submittedName>
</protein>
<evidence type="ECO:0000256" key="2">
    <source>
        <dbReference type="ARBA" id="ARBA00022741"/>
    </source>
</evidence>
<dbReference type="GeneID" id="14914871"/>
<dbReference type="SUPFAM" id="SSF55060">
    <property type="entry name" value="GHMP Kinase, C-terminal domain"/>
    <property type="match status" value="1"/>
</dbReference>
<dbReference type="AlphaFoldDB" id="L8GMW4"/>
<dbReference type="KEGG" id="acan:ACA1_107480"/>
<dbReference type="PANTHER" id="PTHR10457">
    <property type="entry name" value="MEVALONATE KINASE/GALACTOKINASE"/>
    <property type="match status" value="1"/>
</dbReference>
<dbReference type="Pfam" id="PF08544">
    <property type="entry name" value="GHMP_kinases_C"/>
    <property type="match status" value="1"/>
</dbReference>
<keyword evidence="3" id="KW-0067">ATP-binding</keyword>
<dbReference type="STRING" id="1257118.L8GMW4"/>
<dbReference type="InterPro" id="IPR013750">
    <property type="entry name" value="GHMP_kinase_C_dom"/>
</dbReference>
<feature type="region of interest" description="Disordered" evidence="4">
    <location>
        <begin position="482"/>
        <end position="504"/>
    </location>
</feature>
<keyword evidence="8" id="KW-0808">Transferase</keyword>
<dbReference type="SUPFAM" id="SSF54211">
    <property type="entry name" value="Ribosomal protein S5 domain 2-like"/>
    <property type="match status" value="1"/>
</dbReference>
<evidence type="ECO:0000313" key="8">
    <source>
        <dbReference type="EMBL" id="ELR14327.1"/>
    </source>
</evidence>
<dbReference type="PANTHER" id="PTHR10457:SF7">
    <property type="entry name" value="GALACTOKINASE-RELATED"/>
    <property type="match status" value="1"/>
</dbReference>
<keyword evidence="8" id="KW-0418">Kinase</keyword>
<keyword evidence="9" id="KW-1185">Reference proteome</keyword>
<dbReference type="InterPro" id="IPR036554">
    <property type="entry name" value="GHMP_kinase_C_sf"/>
</dbReference>
<feature type="domain" description="Galactokinase N-terminal" evidence="7">
    <location>
        <begin position="37"/>
        <end position="74"/>
    </location>
</feature>
<dbReference type="InterPro" id="IPR020568">
    <property type="entry name" value="Ribosomal_Su5_D2-typ_SF"/>
</dbReference>
<name>L8GMW4_ACACF</name>
<dbReference type="Gene3D" id="3.30.230.10">
    <property type="match status" value="1"/>
</dbReference>
<dbReference type="GO" id="GO:0005829">
    <property type="term" value="C:cytosol"/>
    <property type="evidence" value="ECO:0007669"/>
    <property type="project" value="TreeGrafter"/>
</dbReference>
<dbReference type="InterPro" id="IPR006204">
    <property type="entry name" value="GHMP_kinase_N_dom"/>
</dbReference>
<dbReference type="VEuPathDB" id="AmoebaDB:ACA1_107480"/>